<organism evidence="7 8">
    <name type="scientific">Marinomonas pontica</name>
    <dbReference type="NCBI Taxonomy" id="264739"/>
    <lineage>
        <taxon>Bacteria</taxon>
        <taxon>Pseudomonadati</taxon>
        <taxon>Pseudomonadota</taxon>
        <taxon>Gammaproteobacteria</taxon>
        <taxon>Oceanospirillales</taxon>
        <taxon>Oceanospirillaceae</taxon>
        <taxon>Marinomonas</taxon>
    </lineage>
</organism>
<sequence length="125" mass="14388">MKQSAWKKWARELKKNTYALYLASKDSRVPWTAKIIIWFVVAYALSPIDLIPDFIPVIGYLDDLLILPIGIWLAIQIIPNAVWLECQITAEKESLSLPKNWRAGIIIICIWLLVIGGFLLWAWPL</sequence>
<reference evidence="7 8" key="1">
    <citation type="submission" date="2023-01" db="EMBL/GenBank/DDBJ databases">
        <title>Complete genome sequence of Marinomonas pontica strain 200518_36.</title>
        <authorList>
            <person name="Ueki S."/>
            <person name="Gajardo G."/>
            <person name="Maruyama F."/>
        </authorList>
    </citation>
    <scope>NUCLEOTIDE SEQUENCE [LARGE SCALE GENOMIC DNA]</scope>
    <source>
        <strain evidence="7 8">200518_36</strain>
    </source>
</reference>
<feature type="domain" description="DUF1232" evidence="6">
    <location>
        <begin position="33"/>
        <end position="68"/>
    </location>
</feature>
<keyword evidence="8" id="KW-1185">Reference proteome</keyword>
<gene>
    <name evidence="7" type="ORF">MACH16_19030</name>
</gene>
<dbReference type="RefSeq" id="WP_338267439.1">
    <property type="nucleotide sequence ID" value="NZ_AP027271.1"/>
</dbReference>
<feature type="transmembrane region" description="Helical" evidence="5">
    <location>
        <begin position="64"/>
        <end position="84"/>
    </location>
</feature>
<keyword evidence="4 5" id="KW-0472">Membrane</keyword>
<evidence type="ECO:0000256" key="5">
    <source>
        <dbReference type="SAM" id="Phobius"/>
    </source>
</evidence>
<dbReference type="Proteomes" id="UP001307608">
    <property type="component" value="Chromosome"/>
</dbReference>
<evidence type="ECO:0000256" key="1">
    <source>
        <dbReference type="ARBA" id="ARBA00004127"/>
    </source>
</evidence>
<dbReference type="EMBL" id="AP027271">
    <property type="protein sequence ID" value="BDX03155.1"/>
    <property type="molecule type" value="Genomic_DNA"/>
</dbReference>
<evidence type="ECO:0000259" key="6">
    <source>
        <dbReference type="Pfam" id="PF06803"/>
    </source>
</evidence>
<keyword evidence="2 5" id="KW-0812">Transmembrane</keyword>
<dbReference type="InterPro" id="IPR010652">
    <property type="entry name" value="DUF1232"/>
</dbReference>
<dbReference type="Pfam" id="PF06803">
    <property type="entry name" value="DUF1232"/>
    <property type="match status" value="1"/>
</dbReference>
<evidence type="ECO:0000313" key="8">
    <source>
        <dbReference type="Proteomes" id="UP001307608"/>
    </source>
</evidence>
<evidence type="ECO:0000256" key="4">
    <source>
        <dbReference type="ARBA" id="ARBA00023136"/>
    </source>
</evidence>
<feature type="transmembrane region" description="Helical" evidence="5">
    <location>
        <begin position="105"/>
        <end position="123"/>
    </location>
</feature>
<evidence type="ECO:0000256" key="3">
    <source>
        <dbReference type="ARBA" id="ARBA00022989"/>
    </source>
</evidence>
<proteinExistence type="predicted"/>
<evidence type="ECO:0000256" key="2">
    <source>
        <dbReference type="ARBA" id="ARBA00022692"/>
    </source>
</evidence>
<name>A0ABM8FE32_9GAMM</name>
<accession>A0ABM8FE32</accession>
<comment type="subcellular location">
    <subcellularLocation>
        <location evidence="1">Endomembrane system</location>
        <topology evidence="1">Multi-pass membrane protein</topology>
    </subcellularLocation>
</comment>
<keyword evidence="3 5" id="KW-1133">Transmembrane helix</keyword>
<feature type="transmembrane region" description="Helical" evidence="5">
    <location>
        <begin position="35"/>
        <end position="58"/>
    </location>
</feature>
<protein>
    <recommendedName>
        <fullName evidence="6">DUF1232 domain-containing protein</fullName>
    </recommendedName>
</protein>
<evidence type="ECO:0000313" key="7">
    <source>
        <dbReference type="EMBL" id="BDX03155.1"/>
    </source>
</evidence>